<gene>
    <name evidence="4" type="ORF">AVDCRST_MAG82-2900</name>
</gene>
<organism evidence="4">
    <name type="scientific">uncultured Rubrobacteraceae bacterium</name>
    <dbReference type="NCBI Taxonomy" id="349277"/>
    <lineage>
        <taxon>Bacteria</taxon>
        <taxon>Bacillati</taxon>
        <taxon>Actinomycetota</taxon>
        <taxon>Rubrobacteria</taxon>
        <taxon>Rubrobacterales</taxon>
        <taxon>Rubrobacteraceae</taxon>
        <taxon>environmental samples</taxon>
    </lineage>
</organism>
<comment type="similarity">
    <text evidence="1">Belongs to the EamA transporter family.</text>
</comment>
<feature type="transmembrane region" description="Helical" evidence="2">
    <location>
        <begin position="174"/>
        <end position="196"/>
    </location>
</feature>
<feature type="transmembrane region" description="Helical" evidence="2">
    <location>
        <begin position="141"/>
        <end position="162"/>
    </location>
</feature>
<keyword evidence="2" id="KW-1133">Transmembrane helix</keyword>
<feature type="domain" description="EamA" evidence="3">
    <location>
        <begin position="5"/>
        <end position="134"/>
    </location>
</feature>
<sequence>MGVTLALAGTVVFWASAFAGIRAGLREYGPGEIALFRFVVASVVLGCIALLTRMRLPETRDLPAVILAGFLAFTVYHVALNYGEVAVGAGAASVLINTAPLFTALLAVTLLGERLRVLGWVGMAVSFFGAVLISAGEGEGFGLAPRALLILLAALSSSIYFVIQKPYLQKYGALAFTTHALWAGTLLSLVFLPGLISQMGSAPPGTTLAMVYLGVFPTAIAYVTYAYAFSRMPASRAVSFLYLIPVMAYLIAWAWIGEVPTLLSVVGGCVTLSGVLIVNAFGRQR</sequence>
<feature type="transmembrane region" description="Helical" evidence="2">
    <location>
        <begin position="89"/>
        <end position="110"/>
    </location>
</feature>
<dbReference type="GO" id="GO:0016020">
    <property type="term" value="C:membrane"/>
    <property type="evidence" value="ECO:0007669"/>
    <property type="project" value="InterPro"/>
</dbReference>
<feature type="transmembrane region" description="Helical" evidence="2">
    <location>
        <begin position="240"/>
        <end position="256"/>
    </location>
</feature>
<feature type="transmembrane region" description="Helical" evidence="2">
    <location>
        <begin position="208"/>
        <end position="228"/>
    </location>
</feature>
<dbReference type="InterPro" id="IPR052756">
    <property type="entry name" value="Alkyne_AA_exporter"/>
</dbReference>
<evidence type="ECO:0000256" key="2">
    <source>
        <dbReference type="SAM" id="Phobius"/>
    </source>
</evidence>
<dbReference type="PANTHER" id="PTHR12715:SF4">
    <property type="entry name" value="EAMA DOMAIN-CONTAINING PROTEIN"/>
    <property type="match status" value="1"/>
</dbReference>
<accession>A0A6J4QIR2</accession>
<evidence type="ECO:0000313" key="4">
    <source>
        <dbReference type="EMBL" id="CAA9441097.1"/>
    </source>
</evidence>
<name>A0A6J4QIR2_9ACTN</name>
<proteinExistence type="inferred from homology"/>
<protein>
    <submittedName>
        <fullName evidence="4">Permease of the drug/metabolite transporter (DMT) superfamily</fullName>
    </submittedName>
</protein>
<dbReference type="InterPro" id="IPR037185">
    <property type="entry name" value="EmrE-like"/>
</dbReference>
<evidence type="ECO:0000256" key="1">
    <source>
        <dbReference type="ARBA" id="ARBA00007362"/>
    </source>
</evidence>
<dbReference type="SUPFAM" id="SSF103481">
    <property type="entry name" value="Multidrug resistance efflux transporter EmrE"/>
    <property type="match status" value="2"/>
</dbReference>
<feature type="transmembrane region" description="Helical" evidence="2">
    <location>
        <begin position="35"/>
        <end position="52"/>
    </location>
</feature>
<dbReference type="EMBL" id="CADCVA010000353">
    <property type="protein sequence ID" value="CAA9441097.1"/>
    <property type="molecule type" value="Genomic_DNA"/>
</dbReference>
<feature type="transmembrane region" description="Helical" evidence="2">
    <location>
        <begin position="64"/>
        <end position="83"/>
    </location>
</feature>
<dbReference type="Pfam" id="PF00892">
    <property type="entry name" value="EamA"/>
    <property type="match status" value="2"/>
</dbReference>
<feature type="transmembrane region" description="Helical" evidence="2">
    <location>
        <begin position="262"/>
        <end position="282"/>
    </location>
</feature>
<feature type="transmembrane region" description="Helical" evidence="2">
    <location>
        <begin position="117"/>
        <end position="135"/>
    </location>
</feature>
<feature type="domain" description="EamA" evidence="3">
    <location>
        <begin position="147"/>
        <end position="279"/>
    </location>
</feature>
<reference evidence="4" key="1">
    <citation type="submission" date="2020-02" db="EMBL/GenBank/DDBJ databases">
        <authorList>
            <person name="Meier V. D."/>
        </authorList>
    </citation>
    <scope>NUCLEOTIDE SEQUENCE</scope>
    <source>
        <strain evidence="4">AVDCRST_MAG82</strain>
    </source>
</reference>
<keyword evidence="2" id="KW-0812">Transmembrane</keyword>
<evidence type="ECO:0000259" key="3">
    <source>
        <dbReference type="Pfam" id="PF00892"/>
    </source>
</evidence>
<dbReference type="AlphaFoldDB" id="A0A6J4QIR2"/>
<dbReference type="PANTHER" id="PTHR12715">
    <property type="entry name" value="TRANSPORTER, DRUG/METABOLITE EXPORTER FAMILY"/>
    <property type="match status" value="1"/>
</dbReference>
<dbReference type="InterPro" id="IPR000620">
    <property type="entry name" value="EamA_dom"/>
</dbReference>
<keyword evidence="2" id="KW-0472">Membrane</keyword>